<feature type="transmembrane region" description="Helical" evidence="7">
    <location>
        <begin position="120"/>
        <end position="141"/>
    </location>
</feature>
<comment type="similarity">
    <text evidence="2">Belongs to the major facilitator superfamily.</text>
</comment>
<keyword evidence="6 7" id="KW-0472">Membrane</keyword>
<dbReference type="EMBL" id="LGSR01000002">
    <property type="protein sequence ID" value="KOS22970.1"/>
    <property type="molecule type" value="Genomic_DNA"/>
</dbReference>
<dbReference type="InterPro" id="IPR011701">
    <property type="entry name" value="MFS"/>
</dbReference>
<dbReference type="PANTHER" id="PTHR23514:SF3">
    <property type="entry name" value="BYPASS OF STOP CODON PROTEIN 6"/>
    <property type="match status" value="1"/>
</dbReference>
<sequence>MVSAFLLLYVGAEVTIGGWLLTFMVDVRKGTSSASSLVASGFWIGLTCGRFTLGWLTGYVGEKPMVAAYLLSAIGLELAFWLDKRFVVSAIMAALVGLSLGMIFPSGIRMMTRVLPPEKHIVSVGFATAFAVSGSAIFPFLVGALAQAYGVNVLQPVILTLFGLQLVLWMSISLRKFKIV</sequence>
<keyword evidence="4 7" id="KW-0812">Transmembrane</keyword>
<gene>
    <name evidence="9" type="ORF">ESCO_003676</name>
</gene>
<protein>
    <submittedName>
        <fullName evidence="9">Bypass of stop codon protein 6</fullName>
    </submittedName>
</protein>
<feature type="transmembrane region" description="Helical" evidence="7">
    <location>
        <begin position="153"/>
        <end position="172"/>
    </location>
</feature>
<dbReference type="Proteomes" id="UP000053831">
    <property type="component" value="Unassembled WGS sequence"/>
</dbReference>
<accession>A0A0M8N9R6</accession>
<reference evidence="9 10" key="1">
    <citation type="submission" date="2015-07" db="EMBL/GenBank/DDBJ databases">
        <title>The genome of the fungus Escovopsis weberi, a specialized disease agent of ant agriculture.</title>
        <authorList>
            <person name="de Man T.J."/>
            <person name="Stajich J.E."/>
            <person name="Kubicek C.P."/>
            <person name="Chenthamara K."/>
            <person name="Atanasova L."/>
            <person name="Druzhinina I.S."/>
            <person name="Birnbaum S."/>
            <person name="Barribeau S.M."/>
            <person name="Teiling C."/>
            <person name="Suen G."/>
            <person name="Currie C."/>
            <person name="Gerardo N.M."/>
        </authorList>
    </citation>
    <scope>NUCLEOTIDE SEQUENCE [LARGE SCALE GENOMIC DNA]</scope>
</reference>
<dbReference type="STRING" id="150374.A0A0M8N9R6"/>
<dbReference type="Gene3D" id="1.20.1250.20">
    <property type="entry name" value="MFS general substrate transporter like domains"/>
    <property type="match status" value="1"/>
</dbReference>
<evidence type="ECO:0000256" key="2">
    <source>
        <dbReference type="ARBA" id="ARBA00008335"/>
    </source>
</evidence>
<keyword evidence="10" id="KW-1185">Reference proteome</keyword>
<evidence type="ECO:0000259" key="8">
    <source>
        <dbReference type="PROSITE" id="PS50850"/>
    </source>
</evidence>
<dbReference type="Pfam" id="PF07690">
    <property type="entry name" value="MFS_1"/>
    <property type="match status" value="1"/>
</dbReference>
<organism evidence="9 10">
    <name type="scientific">Escovopsis weberi</name>
    <dbReference type="NCBI Taxonomy" id="150374"/>
    <lineage>
        <taxon>Eukaryota</taxon>
        <taxon>Fungi</taxon>
        <taxon>Dikarya</taxon>
        <taxon>Ascomycota</taxon>
        <taxon>Pezizomycotina</taxon>
        <taxon>Sordariomycetes</taxon>
        <taxon>Hypocreomycetidae</taxon>
        <taxon>Hypocreales</taxon>
        <taxon>Hypocreaceae</taxon>
        <taxon>Escovopsis</taxon>
    </lineage>
</organism>
<dbReference type="OrthoDB" id="413079at2759"/>
<evidence type="ECO:0000256" key="4">
    <source>
        <dbReference type="ARBA" id="ARBA00022692"/>
    </source>
</evidence>
<dbReference type="GO" id="GO:0016020">
    <property type="term" value="C:membrane"/>
    <property type="evidence" value="ECO:0007669"/>
    <property type="project" value="TreeGrafter"/>
</dbReference>
<evidence type="ECO:0000313" key="10">
    <source>
        <dbReference type="Proteomes" id="UP000053831"/>
    </source>
</evidence>
<dbReference type="AlphaFoldDB" id="A0A0M8N9R6"/>
<evidence type="ECO:0000256" key="3">
    <source>
        <dbReference type="ARBA" id="ARBA00022448"/>
    </source>
</evidence>
<feature type="transmembrane region" description="Helical" evidence="7">
    <location>
        <begin position="37"/>
        <end position="56"/>
    </location>
</feature>
<evidence type="ECO:0000313" key="9">
    <source>
        <dbReference type="EMBL" id="KOS22970.1"/>
    </source>
</evidence>
<dbReference type="InterPro" id="IPR020846">
    <property type="entry name" value="MFS_dom"/>
</dbReference>
<comment type="subcellular location">
    <subcellularLocation>
        <location evidence="1">Endomembrane system</location>
        <topology evidence="1">Multi-pass membrane protein</topology>
    </subcellularLocation>
</comment>
<keyword evidence="3" id="KW-0813">Transport</keyword>
<dbReference type="InterPro" id="IPR036259">
    <property type="entry name" value="MFS_trans_sf"/>
</dbReference>
<evidence type="ECO:0000256" key="7">
    <source>
        <dbReference type="SAM" id="Phobius"/>
    </source>
</evidence>
<dbReference type="InterPro" id="IPR051788">
    <property type="entry name" value="MFS_Transporter"/>
</dbReference>
<feature type="domain" description="Major facilitator superfamily (MFS) profile" evidence="8">
    <location>
        <begin position="1"/>
        <end position="180"/>
    </location>
</feature>
<comment type="caution">
    <text evidence="9">The sequence shown here is derived from an EMBL/GenBank/DDBJ whole genome shotgun (WGS) entry which is preliminary data.</text>
</comment>
<evidence type="ECO:0000256" key="1">
    <source>
        <dbReference type="ARBA" id="ARBA00004127"/>
    </source>
</evidence>
<dbReference type="PROSITE" id="PS50850">
    <property type="entry name" value="MFS"/>
    <property type="match status" value="1"/>
</dbReference>
<keyword evidence="5 7" id="KW-1133">Transmembrane helix</keyword>
<dbReference type="GO" id="GO:0012505">
    <property type="term" value="C:endomembrane system"/>
    <property type="evidence" value="ECO:0007669"/>
    <property type="project" value="UniProtKB-SubCell"/>
</dbReference>
<dbReference type="GO" id="GO:0022857">
    <property type="term" value="F:transmembrane transporter activity"/>
    <property type="evidence" value="ECO:0007669"/>
    <property type="project" value="InterPro"/>
</dbReference>
<dbReference type="SUPFAM" id="SSF103473">
    <property type="entry name" value="MFS general substrate transporter"/>
    <property type="match status" value="1"/>
</dbReference>
<dbReference type="PANTHER" id="PTHR23514">
    <property type="entry name" value="BYPASS OF STOP CODON PROTEIN 6"/>
    <property type="match status" value="1"/>
</dbReference>
<evidence type="ECO:0000256" key="5">
    <source>
        <dbReference type="ARBA" id="ARBA00022989"/>
    </source>
</evidence>
<name>A0A0M8N9R6_ESCWE</name>
<proteinExistence type="inferred from homology"/>
<feature type="transmembrane region" description="Helical" evidence="7">
    <location>
        <begin position="6"/>
        <end position="25"/>
    </location>
</feature>
<dbReference type="FunFam" id="1.20.1250.20:FF:000286">
    <property type="entry name" value="MFS efflux transporter"/>
    <property type="match status" value="1"/>
</dbReference>
<feature type="transmembrane region" description="Helical" evidence="7">
    <location>
        <begin position="86"/>
        <end position="108"/>
    </location>
</feature>
<evidence type="ECO:0000256" key="6">
    <source>
        <dbReference type="ARBA" id="ARBA00023136"/>
    </source>
</evidence>